<proteinExistence type="predicted"/>
<gene>
    <name evidence="2" type="ORF">KPH14_003659</name>
</gene>
<evidence type="ECO:0000256" key="1">
    <source>
        <dbReference type="SAM" id="Phobius"/>
    </source>
</evidence>
<protein>
    <submittedName>
        <fullName evidence="2">Uncharacterized protein</fullName>
    </submittedName>
</protein>
<keyword evidence="1" id="KW-0472">Membrane</keyword>
<reference evidence="2" key="1">
    <citation type="submission" date="2021-08" db="EMBL/GenBank/DDBJ databases">
        <authorList>
            <person name="Misof B."/>
            <person name="Oliver O."/>
            <person name="Podsiadlowski L."/>
            <person name="Donath A."/>
            <person name="Peters R."/>
            <person name="Mayer C."/>
            <person name="Rust J."/>
            <person name="Gunkel S."/>
            <person name="Lesny P."/>
            <person name="Martin S."/>
            <person name="Oeyen J.P."/>
            <person name="Petersen M."/>
            <person name="Panagiotis P."/>
            <person name="Wilbrandt J."/>
            <person name="Tanja T."/>
        </authorList>
    </citation>
    <scope>NUCLEOTIDE SEQUENCE</scope>
    <source>
        <strain evidence="2">GBR_01_08_01A</strain>
        <tissue evidence="2">Thorax + abdomen</tissue>
    </source>
</reference>
<comment type="caution">
    <text evidence="2">The sequence shown here is derived from an EMBL/GenBank/DDBJ whole genome shotgun (WGS) entry which is preliminary data.</text>
</comment>
<evidence type="ECO:0000313" key="2">
    <source>
        <dbReference type="EMBL" id="KAK2578410.1"/>
    </source>
</evidence>
<accession>A0AAD9RFD7</accession>
<keyword evidence="3" id="KW-1185">Reference proteome</keyword>
<sequence>MQGACLISTINSINDIDASICTPHMLIINVLTFIALSNGHSWVAIPRNEQEVKIVCNNRVYNTIIKEPCILSMKPGCTAATDTAILDTQSTAGSDSPIKLKLDIIHFNVIALHDDSSKINNASLYSLRSLDQPRIDISDFKLYGRKLDELLNEAETIGNHVRTRTLIETTWFWLTYVGYGLLATLSLYIAYKCKFFKLLTMTTKPCTVIYNNCFNWGGRHKVSQYAENAKSLESIEGIKSGTSIDMRSSATKRKRGIKLPVPLSEVHENSV</sequence>
<dbReference type="AlphaFoldDB" id="A0AAD9RFD7"/>
<evidence type="ECO:0000313" key="3">
    <source>
        <dbReference type="Proteomes" id="UP001258017"/>
    </source>
</evidence>
<dbReference type="EMBL" id="JAIFRP010000318">
    <property type="protein sequence ID" value="KAK2578410.1"/>
    <property type="molecule type" value="Genomic_DNA"/>
</dbReference>
<feature type="transmembrane region" description="Helical" evidence="1">
    <location>
        <begin position="171"/>
        <end position="191"/>
    </location>
</feature>
<keyword evidence="1" id="KW-0812">Transmembrane</keyword>
<organism evidence="2 3">
    <name type="scientific">Odynerus spinipes</name>
    <dbReference type="NCBI Taxonomy" id="1348599"/>
    <lineage>
        <taxon>Eukaryota</taxon>
        <taxon>Metazoa</taxon>
        <taxon>Ecdysozoa</taxon>
        <taxon>Arthropoda</taxon>
        <taxon>Hexapoda</taxon>
        <taxon>Insecta</taxon>
        <taxon>Pterygota</taxon>
        <taxon>Neoptera</taxon>
        <taxon>Endopterygota</taxon>
        <taxon>Hymenoptera</taxon>
        <taxon>Apocrita</taxon>
        <taxon>Aculeata</taxon>
        <taxon>Vespoidea</taxon>
        <taxon>Vespidae</taxon>
        <taxon>Eumeninae</taxon>
        <taxon>Odynerus</taxon>
    </lineage>
</organism>
<reference evidence="2" key="2">
    <citation type="journal article" date="2023" name="Commun. Biol.">
        <title>Intrasexual cuticular hydrocarbon dimorphism in a wasp sheds light on hydrocarbon biosynthesis genes in Hymenoptera.</title>
        <authorList>
            <person name="Moris V.C."/>
            <person name="Podsiadlowski L."/>
            <person name="Martin S."/>
            <person name="Oeyen J.P."/>
            <person name="Donath A."/>
            <person name="Petersen M."/>
            <person name="Wilbrandt J."/>
            <person name="Misof B."/>
            <person name="Liedtke D."/>
            <person name="Thamm M."/>
            <person name="Scheiner R."/>
            <person name="Schmitt T."/>
            <person name="Niehuis O."/>
        </authorList>
    </citation>
    <scope>NUCLEOTIDE SEQUENCE</scope>
    <source>
        <strain evidence="2">GBR_01_08_01A</strain>
    </source>
</reference>
<dbReference type="Proteomes" id="UP001258017">
    <property type="component" value="Unassembled WGS sequence"/>
</dbReference>
<name>A0AAD9RFD7_9HYME</name>
<keyword evidence="1" id="KW-1133">Transmembrane helix</keyword>